<dbReference type="Proteomes" id="UP001156921">
    <property type="component" value="Unassembled WGS sequence"/>
</dbReference>
<dbReference type="PROSITE" id="PS00497">
    <property type="entry name" value="TYROSINASE_1"/>
    <property type="match status" value="1"/>
</dbReference>
<dbReference type="Pfam" id="PF00264">
    <property type="entry name" value="Tyrosinase"/>
    <property type="match status" value="2"/>
</dbReference>
<protein>
    <recommendedName>
        <fullName evidence="3 4">Tyrosinase copper-binding domain-containing protein</fullName>
    </recommendedName>
</protein>
<name>A0ABQ6BGF0_9CAUL</name>
<dbReference type="PROSITE" id="PS51318">
    <property type="entry name" value="TAT"/>
    <property type="match status" value="1"/>
</dbReference>
<dbReference type="EMBL" id="BSOY01000018">
    <property type="protein sequence ID" value="GLS01125.1"/>
    <property type="molecule type" value="Genomic_DNA"/>
</dbReference>
<evidence type="ECO:0000259" key="4">
    <source>
        <dbReference type="PROSITE" id="PS00498"/>
    </source>
</evidence>
<dbReference type="InterPro" id="IPR008922">
    <property type="entry name" value="Di-copper_centre_dom_sf"/>
</dbReference>
<evidence type="ECO:0000256" key="1">
    <source>
        <dbReference type="ARBA" id="ARBA00022723"/>
    </source>
</evidence>
<feature type="domain" description="Tyrosinase copper-binding" evidence="4">
    <location>
        <begin position="202"/>
        <end position="213"/>
    </location>
</feature>
<keyword evidence="6" id="KW-1185">Reference proteome</keyword>
<evidence type="ECO:0000259" key="3">
    <source>
        <dbReference type="PROSITE" id="PS00497"/>
    </source>
</evidence>
<evidence type="ECO:0000256" key="2">
    <source>
        <dbReference type="ARBA" id="ARBA00023008"/>
    </source>
</evidence>
<dbReference type="RefSeq" id="WP_284221977.1">
    <property type="nucleotide sequence ID" value="NZ_BSOY01000018.1"/>
</dbReference>
<evidence type="ECO:0000313" key="6">
    <source>
        <dbReference type="Proteomes" id="UP001156921"/>
    </source>
</evidence>
<dbReference type="InterPro" id="IPR050316">
    <property type="entry name" value="Tyrosinase/Hemocyanin"/>
</dbReference>
<comment type="caution">
    <text evidence="5">The sequence shown here is derived from an EMBL/GenBank/DDBJ whole genome shotgun (WGS) entry which is preliminary data.</text>
</comment>
<feature type="domain" description="Tyrosinase copper-binding" evidence="3">
    <location>
        <begin position="78"/>
        <end position="95"/>
    </location>
</feature>
<dbReference type="InterPro" id="IPR002227">
    <property type="entry name" value="Tyrosinase_Cu-bd"/>
</dbReference>
<evidence type="ECO:0000313" key="5">
    <source>
        <dbReference type="EMBL" id="GLS01125.1"/>
    </source>
</evidence>
<reference evidence="6" key="1">
    <citation type="journal article" date="2019" name="Int. J. Syst. Evol. Microbiol.">
        <title>The Global Catalogue of Microorganisms (GCM) 10K type strain sequencing project: providing services to taxonomists for standard genome sequencing and annotation.</title>
        <authorList>
            <consortium name="The Broad Institute Genomics Platform"/>
            <consortium name="The Broad Institute Genome Sequencing Center for Infectious Disease"/>
            <person name="Wu L."/>
            <person name="Ma J."/>
        </authorList>
    </citation>
    <scope>NUCLEOTIDE SEQUENCE [LARGE SCALE GENOMIC DNA]</scope>
    <source>
        <strain evidence="6">NBRC 110107</strain>
    </source>
</reference>
<dbReference type="SUPFAM" id="SSF48056">
    <property type="entry name" value="Di-copper centre-containing domain"/>
    <property type="match status" value="1"/>
</dbReference>
<dbReference type="Gene3D" id="1.10.1280.10">
    <property type="entry name" value="Di-copper center containing domain from catechol oxidase"/>
    <property type="match status" value="1"/>
</dbReference>
<gene>
    <name evidence="5" type="ORF">GCM10007859_11360</name>
</gene>
<organism evidence="5 6">
    <name type="scientific">Brevundimonas denitrificans</name>
    <dbReference type="NCBI Taxonomy" id="1443434"/>
    <lineage>
        <taxon>Bacteria</taxon>
        <taxon>Pseudomonadati</taxon>
        <taxon>Pseudomonadota</taxon>
        <taxon>Alphaproteobacteria</taxon>
        <taxon>Caulobacterales</taxon>
        <taxon>Caulobacteraceae</taxon>
        <taxon>Brevundimonas</taxon>
    </lineage>
</organism>
<sequence length="436" mass="47943">MLLNRRGALAGAGGLMTALATGEAWAQDARRVRKAASSLSSADDDILAFAEGVKLMKRRSDALSWEAQNRLHAQRAEHGNWRFLPWHRLQVAHMERIIAQLTGHANFAMPYWDWQVDRFLPPWVLDPTSPLYERQRDPATETLDFQKARFAQSRDVARVSDDNFDAFCGRERAAGRVEAYGHNIIHMLVGGLMGSTRTAALDPVFWLHHCNVDRVWATWHQKNGDRAYPRPWKDVSMSGFTGPDGRQTGRWVASRITSTRGLGYRYDALYAPLVFALPPGALGGPPVSAREVSVRVDADATDGSVRLDLPAEVVRLLREAPGRVTVEGTGVVAYERSENLTGRAIATSVFAEKGRVDLGVSPTFVHFGGGEGDEHAGHADYAHVFTFDSAVAQLAKLTTGPLAIVSTAQDLRPEEQRPPVRAVSLEATLTVTEYAA</sequence>
<keyword evidence="1" id="KW-0479">Metal-binding</keyword>
<dbReference type="PRINTS" id="PR00092">
    <property type="entry name" value="TYROSINASE"/>
</dbReference>
<keyword evidence="2" id="KW-0186">Copper</keyword>
<dbReference type="PROSITE" id="PS00498">
    <property type="entry name" value="TYROSINASE_2"/>
    <property type="match status" value="1"/>
</dbReference>
<dbReference type="InterPro" id="IPR006311">
    <property type="entry name" value="TAT_signal"/>
</dbReference>
<proteinExistence type="predicted"/>
<dbReference type="PANTHER" id="PTHR11474:SF76">
    <property type="entry name" value="SHKT DOMAIN-CONTAINING PROTEIN"/>
    <property type="match status" value="1"/>
</dbReference>
<dbReference type="PANTHER" id="PTHR11474">
    <property type="entry name" value="TYROSINASE FAMILY MEMBER"/>
    <property type="match status" value="1"/>
</dbReference>
<accession>A0ABQ6BGF0</accession>